<reference evidence="2 3" key="1">
    <citation type="journal article" date="2010" name="J. Bacteriol.">
        <title>Complete genome sequence of "Candidatus Puniceispirillum marinum" IMCC1322, a representative of the SAR116 clade in the Alphaproteobacteria.</title>
        <authorList>
            <person name="Oh H.M."/>
            <person name="Kwon K.K."/>
            <person name="Kang I."/>
            <person name="Kang S.G."/>
            <person name="Lee J.H."/>
            <person name="Kim S.J."/>
            <person name="Cho J.C."/>
        </authorList>
    </citation>
    <scope>NUCLEOTIDE SEQUENCE [LARGE SCALE GENOMIC DNA]</scope>
    <source>
        <strain evidence="2 3">IMCC1322</strain>
    </source>
</reference>
<dbReference type="Pfam" id="PF11527">
    <property type="entry name" value="ARL2_Bind_BART"/>
    <property type="match status" value="1"/>
</dbReference>
<protein>
    <submittedName>
        <fullName evidence="2">Elongation factor P/YeiP protein</fullName>
    </submittedName>
</protein>
<accession>D5BQC0</accession>
<sequence length="92" mass="10667">MNTEDQQEKMIAQGVAAEQLLKSDIFNSTINNLVEASFQTFTSTNSNDVDERERCYHHYRALVDIVQTLQQRVSIKDEIITKTEDDNNQEEE</sequence>
<keyword evidence="2" id="KW-0251">Elongation factor</keyword>
<evidence type="ECO:0000259" key="1">
    <source>
        <dbReference type="Pfam" id="PF11527"/>
    </source>
</evidence>
<keyword evidence="2" id="KW-0648">Protein biosynthesis</keyword>
<dbReference type="AlphaFoldDB" id="D5BQC0"/>
<dbReference type="EMBL" id="CP001751">
    <property type="protein sequence ID" value="ADE38618.1"/>
    <property type="molecule type" value="Genomic_DNA"/>
</dbReference>
<dbReference type="GO" id="GO:0003746">
    <property type="term" value="F:translation elongation factor activity"/>
    <property type="evidence" value="ECO:0007669"/>
    <property type="project" value="UniProtKB-KW"/>
</dbReference>
<dbReference type="HOGENOM" id="CLU_2411053_0_0_5"/>
<name>D5BQC0_PUNMI</name>
<dbReference type="KEGG" id="apb:SAR116_0375"/>
<dbReference type="InterPro" id="IPR023379">
    <property type="entry name" value="BART_dom"/>
</dbReference>
<feature type="domain" description="BART" evidence="1">
    <location>
        <begin position="17"/>
        <end position="84"/>
    </location>
</feature>
<evidence type="ECO:0000313" key="3">
    <source>
        <dbReference type="Proteomes" id="UP000007460"/>
    </source>
</evidence>
<organism evidence="2 3">
    <name type="scientific">Puniceispirillum marinum (strain IMCC1322)</name>
    <dbReference type="NCBI Taxonomy" id="488538"/>
    <lineage>
        <taxon>Bacteria</taxon>
        <taxon>Pseudomonadati</taxon>
        <taxon>Pseudomonadota</taxon>
        <taxon>Alphaproteobacteria</taxon>
        <taxon>Candidatus Puniceispirillales</taxon>
        <taxon>Candidatus Puniceispirillaceae</taxon>
        <taxon>Candidatus Puniceispirillum</taxon>
    </lineage>
</organism>
<evidence type="ECO:0000313" key="2">
    <source>
        <dbReference type="EMBL" id="ADE38618.1"/>
    </source>
</evidence>
<proteinExistence type="predicted"/>
<dbReference type="STRING" id="488538.SAR116_0375"/>
<gene>
    <name evidence="2" type="ordered locus">SAR116_0375</name>
</gene>
<dbReference type="RefSeq" id="WP_013045248.1">
    <property type="nucleotide sequence ID" value="NC_014010.1"/>
</dbReference>
<dbReference type="Proteomes" id="UP000007460">
    <property type="component" value="Chromosome"/>
</dbReference>
<keyword evidence="3" id="KW-1185">Reference proteome</keyword>